<keyword evidence="1" id="KW-0472">Membrane</keyword>
<comment type="caution">
    <text evidence="2">The sequence shown here is derived from an EMBL/GenBank/DDBJ whole genome shotgun (WGS) entry which is preliminary data.</text>
</comment>
<protein>
    <submittedName>
        <fullName evidence="2">Uncharacterized protein</fullName>
    </submittedName>
</protein>
<keyword evidence="1" id="KW-0812">Transmembrane</keyword>
<sequence length="314" mass="34555">MTEPTEPGALDLEIPDFDPKRTRRAVRAGVMRTASTVLAVLLVICLLATAGSAWIQRRGDREKRMYDVLGTALQVANPGYRIRLGETSASPLSLSLEVGVSPLRAYGGFSAGAAFADRKEEITQDFFGRVRRPPLGDDTDTSLTHALYDIGTGNDPKEEMRRVLARLPETMRALAVVEFAEPMSSAELAAFARRYGECPEIVVYEKRPRATPITWEMAMRPSSMDLPGGGECSDSPSQTLEGFQGWVGMLREHDEHNLRKFGLDLARLRKAAAEGAAYAYVSELSQVAVLRKVVEDPRVTTVRVADIAFDLRKP</sequence>
<feature type="transmembrane region" description="Helical" evidence="1">
    <location>
        <begin position="34"/>
        <end position="55"/>
    </location>
</feature>
<reference evidence="3" key="1">
    <citation type="journal article" date="2019" name="Int. J. Syst. Evol. Microbiol.">
        <title>The Global Catalogue of Microorganisms (GCM) 10K type strain sequencing project: providing services to taxonomists for standard genome sequencing and annotation.</title>
        <authorList>
            <consortium name="The Broad Institute Genomics Platform"/>
            <consortium name="The Broad Institute Genome Sequencing Center for Infectious Disease"/>
            <person name="Wu L."/>
            <person name="Ma J."/>
        </authorList>
    </citation>
    <scope>NUCLEOTIDE SEQUENCE [LARGE SCALE GENOMIC DNA]</scope>
    <source>
        <strain evidence="3">TBRC 4489</strain>
    </source>
</reference>
<keyword evidence="1" id="KW-1133">Transmembrane helix</keyword>
<evidence type="ECO:0000256" key="1">
    <source>
        <dbReference type="SAM" id="Phobius"/>
    </source>
</evidence>
<accession>A0ABV8IIY0</accession>
<keyword evidence="3" id="KW-1185">Reference proteome</keyword>
<dbReference type="EMBL" id="JBHSBM010000075">
    <property type="protein sequence ID" value="MFC4063070.1"/>
    <property type="molecule type" value="Genomic_DNA"/>
</dbReference>
<name>A0ABV8IIY0_9ACTN</name>
<dbReference type="Proteomes" id="UP001595850">
    <property type="component" value="Unassembled WGS sequence"/>
</dbReference>
<gene>
    <name evidence="2" type="ORF">ACFOWE_32735</name>
</gene>
<dbReference type="RefSeq" id="WP_377294742.1">
    <property type="nucleotide sequence ID" value="NZ_JBHSBM010000075.1"/>
</dbReference>
<organism evidence="2 3">
    <name type="scientific">Planomonospora corallina</name>
    <dbReference type="NCBI Taxonomy" id="1806052"/>
    <lineage>
        <taxon>Bacteria</taxon>
        <taxon>Bacillati</taxon>
        <taxon>Actinomycetota</taxon>
        <taxon>Actinomycetes</taxon>
        <taxon>Streptosporangiales</taxon>
        <taxon>Streptosporangiaceae</taxon>
        <taxon>Planomonospora</taxon>
    </lineage>
</organism>
<evidence type="ECO:0000313" key="3">
    <source>
        <dbReference type="Proteomes" id="UP001595850"/>
    </source>
</evidence>
<proteinExistence type="predicted"/>
<evidence type="ECO:0000313" key="2">
    <source>
        <dbReference type="EMBL" id="MFC4063070.1"/>
    </source>
</evidence>